<dbReference type="Proteomes" id="UP000319486">
    <property type="component" value="Unassembled WGS sequence"/>
</dbReference>
<sequence length="507" mass="54063">MGFFSKLVRHKTIEQLQAEVGSRGDFRRVLGLWQLTAIGIGGIIGVGIFVLAGQQAATNAGPAVALSFIIAGFGSACAALCYAEFAGLIPVTGSAYTYGYAVLGEFVAWIIGWDLLLEYALVVAVVAIGWSGYVQVLLTSAGVHLPEWAQQSMSAQTMQYYLQQVFGAHGAQAIAAPSDGHRFNVIAAAVSVAVAVLLTVRTEWGARFNTMVVAIKVIGVLLVVGVGVFYIDTANWHPFIPARVVDVTTGLGHFGWQGVLTGASVVFFAVFGYDTLTTAAEESKHPQRDLPRAVLLSLAIAMVLYIAVSLVLTGIVPYGTLGGEASVSDAFESIGLHWLSIIIAAAAVIGVTSVLFAFMLGAARIWFALARDGLLPGWFAKVSPRFGTPARPTIILGLFTALIAGLLPIGEVAELVNIGTLSAFIIICGSIMLLRVRRPDLQRNFRTPAVWFTAPLGIVFSAVLIYGLPWITYERFIIWMALGCVIYFAYGIRHSKMAGQTRRSAGS</sequence>
<evidence type="ECO:0000256" key="6">
    <source>
        <dbReference type="SAM" id="Phobius"/>
    </source>
</evidence>
<feature type="transmembrane region" description="Helical" evidence="6">
    <location>
        <begin position="448"/>
        <end position="470"/>
    </location>
</feature>
<dbReference type="EMBL" id="RCZO01000001">
    <property type="protein sequence ID" value="TPG11478.1"/>
    <property type="molecule type" value="Genomic_DNA"/>
</dbReference>
<keyword evidence="3 6" id="KW-0812">Transmembrane</keyword>
<dbReference type="PANTHER" id="PTHR43243">
    <property type="entry name" value="INNER MEMBRANE TRANSPORTER YGJI-RELATED"/>
    <property type="match status" value="1"/>
</dbReference>
<keyword evidence="5 6" id="KW-0472">Membrane</keyword>
<gene>
    <name evidence="7" type="ORF">EAH88_02880</name>
</gene>
<feature type="transmembrane region" description="Helical" evidence="6">
    <location>
        <begin position="212"/>
        <end position="231"/>
    </location>
</feature>
<feature type="transmembrane region" description="Helical" evidence="6">
    <location>
        <begin position="32"/>
        <end position="52"/>
    </location>
</feature>
<dbReference type="AlphaFoldDB" id="A0A502CES2"/>
<evidence type="ECO:0000313" key="7">
    <source>
        <dbReference type="EMBL" id="TPG11478.1"/>
    </source>
</evidence>
<feature type="transmembrane region" description="Helical" evidence="6">
    <location>
        <begin position="64"/>
        <end position="83"/>
    </location>
</feature>
<keyword evidence="4 6" id="KW-1133">Transmembrane helix</keyword>
<name>A0A502CES2_9GAMM</name>
<feature type="transmembrane region" description="Helical" evidence="6">
    <location>
        <begin position="95"/>
        <end position="113"/>
    </location>
</feature>
<feature type="transmembrane region" description="Helical" evidence="6">
    <location>
        <begin position="183"/>
        <end position="200"/>
    </location>
</feature>
<organism evidence="7 8">
    <name type="scientific">Rhodanobacter glycinis</name>
    <dbReference type="NCBI Taxonomy" id="582702"/>
    <lineage>
        <taxon>Bacteria</taxon>
        <taxon>Pseudomonadati</taxon>
        <taxon>Pseudomonadota</taxon>
        <taxon>Gammaproteobacteria</taxon>
        <taxon>Lysobacterales</taxon>
        <taxon>Rhodanobacteraceae</taxon>
        <taxon>Rhodanobacter</taxon>
    </lineage>
</organism>
<dbReference type="Pfam" id="PF13520">
    <property type="entry name" value="AA_permease_2"/>
    <property type="match status" value="1"/>
</dbReference>
<feature type="transmembrane region" description="Helical" evidence="6">
    <location>
        <begin position="476"/>
        <end position="493"/>
    </location>
</feature>
<evidence type="ECO:0000313" key="8">
    <source>
        <dbReference type="Proteomes" id="UP000319486"/>
    </source>
</evidence>
<comment type="subcellular location">
    <subcellularLocation>
        <location evidence="1">Membrane</location>
        <topology evidence="1">Multi-pass membrane protein</topology>
    </subcellularLocation>
</comment>
<reference evidence="7 8" key="1">
    <citation type="journal article" date="2019" name="Environ. Microbiol.">
        <title>Species interactions and distinct microbial communities in high Arctic permafrost affected cryosols are associated with the CH4 and CO2 gas fluxes.</title>
        <authorList>
            <person name="Altshuler I."/>
            <person name="Hamel J."/>
            <person name="Turney S."/>
            <person name="Magnuson E."/>
            <person name="Levesque R."/>
            <person name="Greer C."/>
            <person name="Whyte L.G."/>
        </authorList>
    </citation>
    <scope>NUCLEOTIDE SEQUENCE [LARGE SCALE GENOMIC DNA]</scope>
    <source>
        <strain evidence="7 8">S13Y</strain>
    </source>
</reference>
<dbReference type="RefSeq" id="WP_140648741.1">
    <property type="nucleotide sequence ID" value="NZ_RCZO01000001.1"/>
</dbReference>
<comment type="caution">
    <text evidence="7">The sequence shown here is derived from an EMBL/GenBank/DDBJ whole genome shotgun (WGS) entry which is preliminary data.</text>
</comment>
<feature type="transmembrane region" description="Helical" evidence="6">
    <location>
        <begin position="415"/>
        <end position="436"/>
    </location>
</feature>
<dbReference type="PANTHER" id="PTHR43243:SF4">
    <property type="entry name" value="CATIONIC AMINO ACID TRANSPORTER 4"/>
    <property type="match status" value="1"/>
</dbReference>
<proteinExistence type="predicted"/>
<feature type="transmembrane region" description="Helical" evidence="6">
    <location>
        <begin position="119"/>
        <end position="139"/>
    </location>
</feature>
<evidence type="ECO:0000256" key="4">
    <source>
        <dbReference type="ARBA" id="ARBA00022989"/>
    </source>
</evidence>
<dbReference type="InterPro" id="IPR002293">
    <property type="entry name" value="AA/rel_permease1"/>
</dbReference>
<dbReference type="GO" id="GO:0016020">
    <property type="term" value="C:membrane"/>
    <property type="evidence" value="ECO:0007669"/>
    <property type="project" value="UniProtKB-SubCell"/>
</dbReference>
<evidence type="ECO:0000256" key="2">
    <source>
        <dbReference type="ARBA" id="ARBA00022448"/>
    </source>
</evidence>
<evidence type="ECO:0000256" key="3">
    <source>
        <dbReference type="ARBA" id="ARBA00022692"/>
    </source>
</evidence>
<dbReference type="Gene3D" id="1.20.1740.10">
    <property type="entry name" value="Amino acid/polyamine transporter I"/>
    <property type="match status" value="1"/>
</dbReference>
<feature type="transmembrane region" description="Helical" evidence="6">
    <location>
        <begin position="294"/>
        <end position="316"/>
    </location>
</feature>
<dbReference type="PIRSF" id="PIRSF006060">
    <property type="entry name" value="AA_transporter"/>
    <property type="match status" value="1"/>
</dbReference>
<protein>
    <submittedName>
        <fullName evidence="7">Amino acid permease</fullName>
    </submittedName>
</protein>
<feature type="transmembrane region" description="Helical" evidence="6">
    <location>
        <begin position="336"/>
        <end position="369"/>
    </location>
</feature>
<accession>A0A502CES2</accession>
<feature type="transmembrane region" description="Helical" evidence="6">
    <location>
        <begin position="390"/>
        <end position="409"/>
    </location>
</feature>
<keyword evidence="2" id="KW-0813">Transport</keyword>
<keyword evidence="8" id="KW-1185">Reference proteome</keyword>
<evidence type="ECO:0000256" key="5">
    <source>
        <dbReference type="ARBA" id="ARBA00023136"/>
    </source>
</evidence>
<evidence type="ECO:0000256" key="1">
    <source>
        <dbReference type="ARBA" id="ARBA00004141"/>
    </source>
</evidence>
<feature type="transmembrane region" description="Helical" evidence="6">
    <location>
        <begin position="251"/>
        <end position="273"/>
    </location>
</feature>
<dbReference type="GO" id="GO:0015171">
    <property type="term" value="F:amino acid transmembrane transporter activity"/>
    <property type="evidence" value="ECO:0007669"/>
    <property type="project" value="TreeGrafter"/>
</dbReference>